<accession>A0ABV5SF18</accession>
<dbReference type="InterPro" id="IPR009057">
    <property type="entry name" value="Homeodomain-like_sf"/>
</dbReference>
<organism evidence="5 6">
    <name type="scientific">Nonomuraea helvata</name>
    <dbReference type="NCBI Taxonomy" id="37484"/>
    <lineage>
        <taxon>Bacteria</taxon>
        <taxon>Bacillati</taxon>
        <taxon>Actinomycetota</taxon>
        <taxon>Actinomycetes</taxon>
        <taxon>Streptosporangiales</taxon>
        <taxon>Streptosporangiaceae</taxon>
        <taxon>Nonomuraea</taxon>
    </lineage>
</organism>
<evidence type="ECO:0000256" key="1">
    <source>
        <dbReference type="ARBA" id="ARBA00023125"/>
    </source>
</evidence>
<proteinExistence type="predicted"/>
<evidence type="ECO:0000259" key="4">
    <source>
        <dbReference type="PROSITE" id="PS50977"/>
    </source>
</evidence>
<dbReference type="Gene3D" id="1.10.357.10">
    <property type="entry name" value="Tetracycline Repressor, domain 2"/>
    <property type="match status" value="1"/>
</dbReference>
<feature type="DNA-binding region" description="H-T-H motif" evidence="2">
    <location>
        <begin position="53"/>
        <end position="72"/>
    </location>
</feature>
<evidence type="ECO:0000256" key="3">
    <source>
        <dbReference type="SAM" id="MobiDB-lite"/>
    </source>
</evidence>
<evidence type="ECO:0000313" key="5">
    <source>
        <dbReference type="EMBL" id="MFB9629574.1"/>
    </source>
</evidence>
<dbReference type="PROSITE" id="PS50977">
    <property type="entry name" value="HTH_TETR_2"/>
    <property type="match status" value="1"/>
</dbReference>
<sequence length="217" mass="23818">MEASEMNTSADDGSPGQAGYRRSARSPRGEARRRELLDRVTDDLAVNGLVDFSLRRAARAAGTTHKVLLYHFDGVDDLLKQAVLKLRDRRTVNAMAAATAGPPDRTLAARVRAMWPMLSGDDPGLRLLDQAIGLAMYDPGRYGWLGREASRLYLPSLVSLCPVSWSEQRKFEVAEMVLGTLRGFLVEWRTSRDAEGIAAGFEALVRALEREEAAASA</sequence>
<evidence type="ECO:0000256" key="2">
    <source>
        <dbReference type="PROSITE-ProRule" id="PRU00335"/>
    </source>
</evidence>
<evidence type="ECO:0000313" key="6">
    <source>
        <dbReference type="Proteomes" id="UP001589532"/>
    </source>
</evidence>
<keyword evidence="1 2" id="KW-0238">DNA-binding</keyword>
<reference evidence="5 6" key="1">
    <citation type="submission" date="2024-09" db="EMBL/GenBank/DDBJ databases">
        <authorList>
            <person name="Sun Q."/>
            <person name="Mori K."/>
        </authorList>
    </citation>
    <scope>NUCLEOTIDE SEQUENCE [LARGE SCALE GENOMIC DNA]</scope>
    <source>
        <strain evidence="5 6">JCM 3143</strain>
    </source>
</reference>
<protein>
    <submittedName>
        <fullName evidence="5">TetR/AcrR family transcriptional regulator</fullName>
    </submittedName>
</protein>
<dbReference type="RefSeq" id="WP_344989984.1">
    <property type="nucleotide sequence ID" value="NZ_BAAAXV010000005.1"/>
</dbReference>
<keyword evidence="6" id="KW-1185">Reference proteome</keyword>
<name>A0ABV5SF18_9ACTN</name>
<dbReference type="Proteomes" id="UP001589532">
    <property type="component" value="Unassembled WGS sequence"/>
</dbReference>
<feature type="domain" description="HTH tetR-type" evidence="4">
    <location>
        <begin position="30"/>
        <end position="90"/>
    </location>
</feature>
<dbReference type="EMBL" id="JBHMBW010000062">
    <property type="protein sequence ID" value="MFB9629574.1"/>
    <property type="molecule type" value="Genomic_DNA"/>
</dbReference>
<comment type="caution">
    <text evidence="5">The sequence shown here is derived from an EMBL/GenBank/DDBJ whole genome shotgun (WGS) entry which is preliminary data.</text>
</comment>
<feature type="region of interest" description="Disordered" evidence="3">
    <location>
        <begin position="1"/>
        <end position="33"/>
    </location>
</feature>
<dbReference type="SUPFAM" id="SSF46689">
    <property type="entry name" value="Homeodomain-like"/>
    <property type="match status" value="1"/>
</dbReference>
<gene>
    <name evidence="5" type="ORF">ACFFSA_41435</name>
</gene>
<dbReference type="InterPro" id="IPR001647">
    <property type="entry name" value="HTH_TetR"/>
</dbReference>
<feature type="compositionally biased region" description="Polar residues" evidence="3">
    <location>
        <begin position="1"/>
        <end position="11"/>
    </location>
</feature>